<comment type="caution">
    <text evidence="1">The sequence shown here is derived from an EMBL/GenBank/DDBJ whole genome shotgun (WGS) entry which is preliminary data.</text>
</comment>
<sequence length="326" mass="36023">MQRLDTLSRPLLRQRRVHRGSEFHHSGFRVATVKTLARDRFDESVAKHVIRKCFQEKHERFGGNEANAVVLFVKLVPTIEEAFVAEDALFATLFDLEYVTTSVRSEANKLLLSTFAFIYSLITSPADGLAGDTQELLGVRFLPNVDPHANITNFNAALVSATEAQEYPGRRGGSPDSQPRYLARVDPHPILAKEQRLVRDNRAEDCTPTETSRAARGWMAFVRARARRTPPVGFDRQDMKALPLCCHRCGREGVGKKYHKWKEWPYGGKGAVGGTAACCMPVDGEGAADDMHTLALCHIFQVAANDGAEARFRRGSGGVRRAGGGC</sequence>
<dbReference type="Proteomes" id="UP001190700">
    <property type="component" value="Unassembled WGS sequence"/>
</dbReference>
<evidence type="ECO:0000313" key="1">
    <source>
        <dbReference type="EMBL" id="KAK3256170.1"/>
    </source>
</evidence>
<dbReference type="AlphaFoldDB" id="A0AAE0FAS6"/>
<proteinExistence type="predicted"/>
<accession>A0AAE0FAS6</accession>
<protein>
    <submittedName>
        <fullName evidence="1">Uncharacterized protein</fullName>
    </submittedName>
</protein>
<reference evidence="1 2" key="1">
    <citation type="journal article" date="2015" name="Genome Biol. Evol.">
        <title>Comparative Genomics of a Bacterivorous Green Alga Reveals Evolutionary Causalities and Consequences of Phago-Mixotrophic Mode of Nutrition.</title>
        <authorList>
            <person name="Burns J.A."/>
            <person name="Paasch A."/>
            <person name="Narechania A."/>
            <person name="Kim E."/>
        </authorList>
    </citation>
    <scope>NUCLEOTIDE SEQUENCE [LARGE SCALE GENOMIC DNA]</scope>
    <source>
        <strain evidence="1 2">PLY_AMNH</strain>
    </source>
</reference>
<name>A0AAE0FAS6_9CHLO</name>
<dbReference type="EMBL" id="LGRX02021914">
    <property type="protein sequence ID" value="KAK3256170.1"/>
    <property type="molecule type" value="Genomic_DNA"/>
</dbReference>
<gene>
    <name evidence="1" type="ORF">CYMTET_34680</name>
</gene>
<evidence type="ECO:0000313" key="2">
    <source>
        <dbReference type="Proteomes" id="UP001190700"/>
    </source>
</evidence>
<organism evidence="1 2">
    <name type="scientific">Cymbomonas tetramitiformis</name>
    <dbReference type="NCBI Taxonomy" id="36881"/>
    <lineage>
        <taxon>Eukaryota</taxon>
        <taxon>Viridiplantae</taxon>
        <taxon>Chlorophyta</taxon>
        <taxon>Pyramimonadophyceae</taxon>
        <taxon>Pyramimonadales</taxon>
        <taxon>Pyramimonadaceae</taxon>
        <taxon>Cymbomonas</taxon>
    </lineage>
</organism>
<keyword evidence="2" id="KW-1185">Reference proteome</keyword>